<evidence type="ECO:0000256" key="7">
    <source>
        <dbReference type="SAM" id="MobiDB-lite"/>
    </source>
</evidence>
<evidence type="ECO:0000256" key="2">
    <source>
        <dbReference type="ARBA" id="ARBA00022448"/>
    </source>
</evidence>
<dbReference type="Proteomes" id="UP000530670">
    <property type="component" value="Unassembled WGS sequence"/>
</dbReference>
<evidence type="ECO:0000313" key="11">
    <source>
        <dbReference type="Proteomes" id="UP000530670"/>
    </source>
</evidence>
<protein>
    <submittedName>
        <fullName evidence="10">Synaptic vesicle transporter SV2</fullName>
    </submittedName>
</protein>
<feature type="transmembrane region" description="Helical" evidence="8">
    <location>
        <begin position="335"/>
        <end position="355"/>
    </location>
</feature>
<comment type="subcellular location">
    <subcellularLocation>
        <location evidence="1">Membrane</location>
        <topology evidence="1">Multi-pass membrane protein</topology>
    </subcellularLocation>
</comment>
<dbReference type="SUPFAM" id="SSF103473">
    <property type="entry name" value="MFS general substrate transporter"/>
    <property type="match status" value="1"/>
</dbReference>
<feature type="region of interest" description="Disordered" evidence="7">
    <location>
        <begin position="1"/>
        <end position="40"/>
    </location>
</feature>
<feature type="transmembrane region" description="Helical" evidence="8">
    <location>
        <begin position="430"/>
        <end position="451"/>
    </location>
</feature>
<proteinExistence type="predicted"/>
<dbReference type="GO" id="GO:0022857">
    <property type="term" value="F:transmembrane transporter activity"/>
    <property type="evidence" value="ECO:0007669"/>
    <property type="project" value="InterPro"/>
</dbReference>
<feature type="transmembrane region" description="Helical" evidence="8">
    <location>
        <begin position="208"/>
        <end position="231"/>
    </location>
</feature>
<feature type="transmembrane region" description="Helical" evidence="8">
    <location>
        <begin position="375"/>
        <end position="396"/>
    </location>
</feature>
<feature type="transmembrane region" description="Helical" evidence="8">
    <location>
        <begin position="87"/>
        <end position="107"/>
    </location>
</feature>
<evidence type="ECO:0000256" key="4">
    <source>
        <dbReference type="ARBA" id="ARBA00022989"/>
    </source>
</evidence>
<evidence type="ECO:0000259" key="9">
    <source>
        <dbReference type="PROSITE" id="PS50850"/>
    </source>
</evidence>
<dbReference type="InterPro" id="IPR011701">
    <property type="entry name" value="MFS"/>
</dbReference>
<dbReference type="PROSITE" id="PS50850">
    <property type="entry name" value="MFS"/>
    <property type="match status" value="1"/>
</dbReference>
<dbReference type="GeneID" id="59298726"/>
<keyword evidence="5 8" id="KW-0472">Membrane</keyword>
<dbReference type="PANTHER" id="PTHR23511">
    <property type="entry name" value="SYNAPTIC VESICLE GLYCOPROTEIN 2"/>
    <property type="match status" value="1"/>
</dbReference>
<feature type="compositionally biased region" description="Basic and acidic residues" evidence="7">
    <location>
        <begin position="16"/>
        <end position="40"/>
    </location>
</feature>
<dbReference type="OrthoDB" id="3936150at2759"/>
<reference evidence="10 11" key="1">
    <citation type="submission" date="2020-05" db="EMBL/GenBank/DDBJ databases">
        <title>Identification and distribution of gene clusters putatively required for synthesis of sphingolipid metabolism inhibitors in phylogenetically diverse species of the filamentous fungus Fusarium.</title>
        <authorList>
            <person name="Kim H.-S."/>
            <person name="Busman M."/>
            <person name="Brown D.W."/>
            <person name="Divon H."/>
            <person name="Uhlig S."/>
            <person name="Proctor R.H."/>
        </authorList>
    </citation>
    <scope>NUCLEOTIDE SEQUENCE [LARGE SCALE GENOMIC DNA]</scope>
    <source>
        <strain evidence="10 11">NRRL 66243</strain>
    </source>
</reference>
<dbReference type="Pfam" id="PF07690">
    <property type="entry name" value="MFS_1"/>
    <property type="match status" value="1"/>
</dbReference>
<feature type="transmembrane region" description="Helical" evidence="8">
    <location>
        <begin position="492"/>
        <end position="513"/>
    </location>
</feature>
<keyword evidence="3 8" id="KW-0812">Transmembrane</keyword>
<dbReference type="GO" id="GO:0016020">
    <property type="term" value="C:membrane"/>
    <property type="evidence" value="ECO:0007669"/>
    <property type="project" value="UniProtKB-SubCell"/>
</dbReference>
<dbReference type="RefSeq" id="XP_037199683.1">
    <property type="nucleotide sequence ID" value="XM_037346456.1"/>
</dbReference>
<feature type="transmembrane region" description="Helical" evidence="8">
    <location>
        <begin position="405"/>
        <end position="424"/>
    </location>
</feature>
<evidence type="ECO:0000256" key="5">
    <source>
        <dbReference type="ARBA" id="ARBA00023136"/>
    </source>
</evidence>
<feature type="transmembrane region" description="Helical" evidence="8">
    <location>
        <begin position="254"/>
        <end position="273"/>
    </location>
</feature>
<evidence type="ECO:0000256" key="3">
    <source>
        <dbReference type="ARBA" id="ARBA00022692"/>
    </source>
</evidence>
<feature type="domain" description="Major facilitator superfamily (MFS) profile" evidence="9">
    <location>
        <begin position="84"/>
        <end position="516"/>
    </location>
</feature>
<name>A0A8H5QKU9_9HYPO</name>
<keyword evidence="11" id="KW-1185">Reference proteome</keyword>
<evidence type="ECO:0000313" key="10">
    <source>
        <dbReference type="EMBL" id="KAF5615621.1"/>
    </source>
</evidence>
<feature type="transmembrane region" description="Helical" evidence="8">
    <location>
        <begin position="119"/>
        <end position="141"/>
    </location>
</feature>
<organism evidence="10 11">
    <name type="scientific">Fusarium tjaetaba</name>
    <dbReference type="NCBI Taxonomy" id="1567544"/>
    <lineage>
        <taxon>Eukaryota</taxon>
        <taxon>Fungi</taxon>
        <taxon>Dikarya</taxon>
        <taxon>Ascomycota</taxon>
        <taxon>Pezizomycotina</taxon>
        <taxon>Sordariomycetes</taxon>
        <taxon>Hypocreomycetidae</taxon>
        <taxon>Hypocreales</taxon>
        <taxon>Nectriaceae</taxon>
        <taxon>Fusarium</taxon>
        <taxon>Fusarium fujikuroi species complex</taxon>
    </lineage>
</organism>
<evidence type="ECO:0000256" key="6">
    <source>
        <dbReference type="ARBA" id="ARBA00023180"/>
    </source>
</evidence>
<feature type="transmembrane region" description="Helical" evidence="8">
    <location>
        <begin position="150"/>
        <end position="168"/>
    </location>
</feature>
<keyword evidence="4 8" id="KW-1133">Transmembrane helix</keyword>
<keyword evidence="6" id="KW-0325">Glycoprotein</keyword>
<dbReference type="AlphaFoldDB" id="A0A8H5QKU9"/>
<keyword evidence="2" id="KW-0813">Transport</keyword>
<dbReference type="PANTHER" id="PTHR23511:SF4">
    <property type="entry name" value="MAJOR FACILITATOR SUPERFAMILY (MFS) PROFILE DOMAIN-CONTAINING PROTEIN"/>
    <property type="match status" value="1"/>
</dbReference>
<dbReference type="InterPro" id="IPR036259">
    <property type="entry name" value="MFS_trans_sf"/>
</dbReference>
<dbReference type="CDD" id="cd17316">
    <property type="entry name" value="MFS_SV2_like"/>
    <property type="match status" value="1"/>
</dbReference>
<dbReference type="EMBL" id="JAAQRI010000401">
    <property type="protein sequence ID" value="KAF5615621.1"/>
    <property type="molecule type" value="Genomic_DNA"/>
</dbReference>
<evidence type="ECO:0000256" key="1">
    <source>
        <dbReference type="ARBA" id="ARBA00004141"/>
    </source>
</evidence>
<gene>
    <name evidence="10" type="ORF">FTJAE_13323</name>
</gene>
<dbReference type="InterPro" id="IPR020846">
    <property type="entry name" value="MFS_dom"/>
</dbReference>
<sequence>MSDKSTTGGPVAASHPSDKLSDRERYADLRTSGDRHGESRSLEMEIEDDQIFSMREIDPVLDAKMRLINKVERTMDEIGWTNMHLKLFFLNGFGYAADSLILALQAVTASQAALEFRPAFSYGLNVAVYTGMLVGVLFWGLGADVIGRRYAFNISLFLSSVFAIAAGASPNWIVLATFVGLAAFGAGGNLVLDTTVFLEFLPGNKQWLVTLMACWWGLAYVIVAAFCWPIYSNPKYVCVDADTCTKGNNMGWRYVWYGNGALVFVCSILRVTVIRLKETPKYLLAKGDDAAVVAIYQDIAKKYQRPCSLTVEALESMGTIDSTYGKSRKLAISTILIWMSWLLIGLAYPLFYVFLPDYLASRGAQTGESGPYYQWRNYMLSSITGIFGPVAAGFMCNSKLLGRKYTMAIGALITMAFFFAYTAVKTPAQNVALSCVIAFTLNIYYGTLYAYTPEVLPSAHRATGNGIAVAGNRIMGLVSSFVAAYGNTATSVPIYVCAVLYIVMAIIAVILPFEPYGKRSM</sequence>
<accession>A0A8H5QKU9</accession>
<evidence type="ECO:0000256" key="8">
    <source>
        <dbReference type="SAM" id="Phobius"/>
    </source>
</evidence>
<comment type="caution">
    <text evidence="10">The sequence shown here is derived from an EMBL/GenBank/DDBJ whole genome shotgun (WGS) entry which is preliminary data.</text>
</comment>
<dbReference type="Gene3D" id="1.20.1250.20">
    <property type="entry name" value="MFS general substrate transporter like domains"/>
    <property type="match status" value="1"/>
</dbReference>